<evidence type="ECO:0000256" key="3">
    <source>
        <dbReference type="ARBA" id="ARBA00023043"/>
    </source>
</evidence>
<dbReference type="SMART" id="SM00326">
    <property type="entry name" value="SH3"/>
    <property type="match status" value="1"/>
</dbReference>
<feature type="repeat" description="ANK" evidence="4">
    <location>
        <begin position="217"/>
        <end position="249"/>
    </location>
</feature>
<feature type="compositionally biased region" description="Polar residues" evidence="6">
    <location>
        <begin position="350"/>
        <end position="365"/>
    </location>
</feature>
<feature type="compositionally biased region" description="Basic and acidic residues" evidence="6">
    <location>
        <begin position="919"/>
        <end position="929"/>
    </location>
</feature>
<dbReference type="InterPro" id="IPR001660">
    <property type="entry name" value="SAM"/>
</dbReference>
<dbReference type="Proteomes" id="UP000694546">
    <property type="component" value="Chromosome 3"/>
</dbReference>
<evidence type="ECO:0000313" key="10">
    <source>
        <dbReference type="Proteomes" id="UP000694546"/>
    </source>
</evidence>
<accession>A0A8C4Z3Y2</accession>
<dbReference type="CDD" id="cd09498">
    <property type="entry name" value="SAM_caskin1_2_repeat2"/>
    <property type="match status" value="1"/>
</dbReference>
<dbReference type="InterPro" id="IPR035498">
    <property type="entry name" value="Caskin1/2_SAM_2"/>
</dbReference>
<feature type="region of interest" description="Disordered" evidence="6">
    <location>
        <begin position="346"/>
        <end position="365"/>
    </location>
</feature>
<organism evidence="9 10">
    <name type="scientific">Gadus morhua</name>
    <name type="common">Atlantic cod</name>
    <dbReference type="NCBI Taxonomy" id="8049"/>
    <lineage>
        <taxon>Eukaryota</taxon>
        <taxon>Metazoa</taxon>
        <taxon>Chordata</taxon>
        <taxon>Craniata</taxon>
        <taxon>Vertebrata</taxon>
        <taxon>Euteleostomi</taxon>
        <taxon>Actinopterygii</taxon>
        <taxon>Neopterygii</taxon>
        <taxon>Teleostei</taxon>
        <taxon>Neoteleostei</taxon>
        <taxon>Acanthomorphata</taxon>
        <taxon>Zeiogadaria</taxon>
        <taxon>Gadariae</taxon>
        <taxon>Gadiformes</taxon>
        <taxon>Gadoidei</taxon>
        <taxon>Gadidae</taxon>
        <taxon>Gadus</taxon>
    </lineage>
</organism>
<dbReference type="InterPro" id="IPR035497">
    <property type="entry name" value="Caskin1/2_SAM_1"/>
</dbReference>
<dbReference type="InterPro" id="IPR013761">
    <property type="entry name" value="SAM/pointed_sf"/>
</dbReference>
<dbReference type="SUPFAM" id="SSF47769">
    <property type="entry name" value="SAM/Pointed domain"/>
    <property type="match status" value="2"/>
</dbReference>
<evidence type="ECO:0000256" key="6">
    <source>
        <dbReference type="SAM" id="MobiDB-lite"/>
    </source>
</evidence>
<evidence type="ECO:0000259" key="8">
    <source>
        <dbReference type="PROSITE" id="PS50105"/>
    </source>
</evidence>
<dbReference type="InterPro" id="IPR002110">
    <property type="entry name" value="Ankyrin_rpt"/>
</dbReference>
<evidence type="ECO:0000259" key="7">
    <source>
        <dbReference type="PROSITE" id="PS50002"/>
    </source>
</evidence>
<dbReference type="PROSITE" id="PS50088">
    <property type="entry name" value="ANK_REPEAT"/>
    <property type="match status" value="6"/>
</dbReference>
<dbReference type="PRINTS" id="PR01415">
    <property type="entry name" value="ANKYRIN"/>
</dbReference>
<evidence type="ECO:0000256" key="5">
    <source>
        <dbReference type="PROSITE-ProRule" id="PRU00192"/>
    </source>
</evidence>
<dbReference type="Gene3D" id="2.30.30.40">
    <property type="entry name" value="SH3 Domains"/>
    <property type="match status" value="1"/>
</dbReference>
<sequence length="1148" mass="121175">MGKDQELLQAVKTEDLLTAQRLLQRPRPGKAKLLGAPKRVNVNIQDPDGLSPLHHAALSGNKELISLLVEAQAAVDMKDNKGMRPLHYAAWQGKTEPMKMLLKAGSSVNGQSDEGQIPLHLSAQHGHYDGSEMLLQHQSNPCISDSAGKTPLDLACEFGRVGVVQLLLSSNMCAAMLEPKPSDPNGVSPLHLAAKNGHIDVIRLLIQAGIDINRQSESGTALHQAALCGKTEVVRLLLDSGISAGVRNTLCQTALDIVNQFTTTQASREIKQLLRDASAAMQVRALKDYCNNYDLTSLNVKAGDIITVLEQHSDGRWKGCIHDNRTGNDRVGYFPSNMVEIIKRAGSRTAEPSPQGSPTLCQQGSTSEDIWVLRKPLAGNLSGGRPRSHPRTGMTLLSIALFLKSLRREKEAVVAWLGEFQLQFYTTHFLTAGYDLDTVSRMTPEDLTAIGVMKPGHRKKLGSEISKLPSTGWLPDHKPANLAEWLSHLGLSQYYQVLVQNGYENIDFVSDISLEDLQEIGISKLGHQKKLMLGVRRLKELQRGERGSDPALTPPSSPGGGNGVGAREPRDADPNPLAKTRPGHAVPHAHTPPRTPTPTPPQTPTHVRGQHASPRARPRPAPHAAAAAGAGLDGAGVPMLRLPSAEEERRRTNSLIGGGGGSSSSADSDSAPRYATVCRSSSDLSEPAANDVSVNRSQSSVTLRPRRKGRPPTPPKRSCSSITGGDGEGDGRGHHGDGAQGSGGLERSEGPSGSVRSLAAMLESSIGGGAKTLPRTMGGSSSYLQASPPVLRRQTNAGGLGSEEDDLISRRRTISGPIEGAPGDLADPSPRRPSQPRPEPRPRSTVAAPGCTVGDGNATLRRRPAPQKPRDAGGADPAVAAVTAGATDTIRRRPRTGHPIGPEQPQQNGVVAVVLRRKPATELCDRPEGDGESCEWMEARKSLRPPLSPKPSGGTLRRSHAEPTTPTRKVPLPGPDSYVDTTKRAPPPVSPKPRGPPTAPKPVKTAAGSAAMSPSTQAPSPLASSPLASSPLAPSKLAPIPLVPSIAPSPLATSPSSAHRSAFPVAGSPTPAPDPHSVPSLSPGLPLTSTSPAQSPSTPSPHPCLQYNTPVVFGPFPRSQPGNPSASILDDIGSMFDDLADQLDAMLD</sequence>
<dbReference type="CDD" id="cd09497">
    <property type="entry name" value="SAM_caskin1_2_repeat1"/>
    <property type="match status" value="1"/>
</dbReference>
<dbReference type="Pfam" id="PF00536">
    <property type="entry name" value="SAM_1"/>
    <property type="match status" value="2"/>
</dbReference>
<dbReference type="OMA" id="DTISCMT"/>
<evidence type="ECO:0000256" key="4">
    <source>
        <dbReference type="PROSITE-ProRule" id="PRU00023"/>
    </source>
</evidence>
<dbReference type="Ensembl" id="ENSGMOT00000006931.2">
    <property type="protein sequence ID" value="ENSGMOP00000006736.2"/>
    <property type="gene ID" value="ENSGMOG00000006289.2"/>
</dbReference>
<feature type="domain" description="SH3" evidence="7">
    <location>
        <begin position="278"/>
        <end position="344"/>
    </location>
</feature>
<dbReference type="InterPro" id="IPR033635">
    <property type="entry name" value="ANKS1/Caskin"/>
</dbReference>
<reference evidence="9" key="1">
    <citation type="submission" date="2025-08" db="UniProtKB">
        <authorList>
            <consortium name="Ensembl"/>
        </authorList>
    </citation>
    <scope>IDENTIFICATION</scope>
</reference>
<feature type="region of interest" description="Disordered" evidence="6">
    <location>
        <begin position="541"/>
        <end position="1129"/>
    </location>
</feature>
<feature type="repeat" description="ANK" evidence="4">
    <location>
        <begin position="185"/>
        <end position="217"/>
    </location>
</feature>
<dbReference type="PROSITE" id="PS50002">
    <property type="entry name" value="SH3"/>
    <property type="match status" value="1"/>
</dbReference>
<dbReference type="SMART" id="SM00454">
    <property type="entry name" value="SAM"/>
    <property type="match status" value="2"/>
</dbReference>
<evidence type="ECO:0000256" key="2">
    <source>
        <dbReference type="ARBA" id="ARBA00022737"/>
    </source>
</evidence>
<dbReference type="Pfam" id="PF16632">
    <property type="entry name" value="Caskin-tail"/>
    <property type="match status" value="1"/>
</dbReference>
<feature type="compositionally biased region" description="Low complexity" evidence="6">
    <location>
        <begin position="874"/>
        <end position="888"/>
    </location>
</feature>
<dbReference type="SUPFAM" id="SSF50044">
    <property type="entry name" value="SH3-domain"/>
    <property type="match status" value="1"/>
</dbReference>
<dbReference type="InterPro" id="IPR001452">
    <property type="entry name" value="SH3_domain"/>
</dbReference>
<dbReference type="PANTHER" id="PTHR24174">
    <property type="entry name" value="ANKYRIN REPEAT AND STERILE ALPHA MOTIF DOMAIN-CONTAINING PROTEIN 1"/>
    <property type="match status" value="1"/>
</dbReference>
<feature type="repeat" description="ANK" evidence="4">
    <location>
        <begin position="147"/>
        <end position="171"/>
    </location>
</feature>
<keyword evidence="3 4" id="KW-0040">ANK repeat</keyword>
<dbReference type="InterPro" id="IPR036028">
    <property type="entry name" value="SH3-like_dom_sf"/>
</dbReference>
<keyword evidence="10" id="KW-1185">Reference proteome</keyword>
<dbReference type="InterPro" id="IPR032117">
    <property type="entry name" value="Caskin_C"/>
</dbReference>
<feature type="domain" description="SAM" evidence="8">
    <location>
        <begin position="408"/>
        <end position="471"/>
    </location>
</feature>
<feature type="compositionally biased region" description="Pro residues" evidence="6">
    <location>
        <begin position="985"/>
        <end position="1000"/>
    </location>
</feature>
<keyword evidence="2" id="KW-0677">Repeat</keyword>
<dbReference type="Pfam" id="PF16907">
    <property type="entry name" value="Caskin-Pro-rich"/>
    <property type="match status" value="1"/>
</dbReference>
<dbReference type="PANTHER" id="PTHR24174:SF19">
    <property type="entry name" value="CASKIN-1 ISOFORM X1"/>
    <property type="match status" value="1"/>
</dbReference>
<protein>
    <recommendedName>
        <fullName evidence="11">Caskin-1</fullName>
    </recommendedName>
</protein>
<dbReference type="PROSITE" id="PS50297">
    <property type="entry name" value="ANK_REP_REGION"/>
    <property type="match status" value="6"/>
</dbReference>
<dbReference type="PROSITE" id="PS50105">
    <property type="entry name" value="SAM_DOMAIN"/>
    <property type="match status" value="2"/>
</dbReference>
<dbReference type="SUPFAM" id="SSF48403">
    <property type="entry name" value="Ankyrin repeat"/>
    <property type="match status" value="1"/>
</dbReference>
<feature type="compositionally biased region" description="Low complexity" evidence="6">
    <location>
        <begin position="604"/>
        <end position="613"/>
    </location>
</feature>
<feature type="repeat" description="ANK" evidence="4">
    <location>
        <begin position="81"/>
        <end position="113"/>
    </location>
</feature>
<dbReference type="SMART" id="SM00248">
    <property type="entry name" value="ANK"/>
    <property type="match status" value="6"/>
</dbReference>
<feature type="repeat" description="ANK" evidence="4">
    <location>
        <begin position="114"/>
        <end position="146"/>
    </location>
</feature>
<evidence type="ECO:0000313" key="9">
    <source>
        <dbReference type="Ensembl" id="ENSGMOP00000006736.2"/>
    </source>
</evidence>
<dbReference type="Pfam" id="PF12796">
    <property type="entry name" value="Ank_2"/>
    <property type="match status" value="2"/>
</dbReference>
<dbReference type="Pfam" id="PF00023">
    <property type="entry name" value="Ank"/>
    <property type="match status" value="2"/>
</dbReference>
<feature type="compositionally biased region" description="Low complexity" evidence="6">
    <location>
        <begin position="1001"/>
        <end position="1058"/>
    </location>
</feature>
<feature type="compositionally biased region" description="Pro residues" evidence="6">
    <location>
        <begin position="593"/>
        <end position="603"/>
    </location>
</feature>
<feature type="compositionally biased region" description="Polar residues" evidence="6">
    <location>
        <begin position="692"/>
        <end position="702"/>
    </location>
</feature>
<dbReference type="Gene3D" id="1.25.40.20">
    <property type="entry name" value="Ankyrin repeat-containing domain"/>
    <property type="match status" value="2"/>
</dbReference>
<name>A0A8C4Z3Y2_GADMO</name>
<proteinExistence type="predicted"/>
<evidence type="ECO:0008006" key="11">
    <source>
        <dbReference type="Google" id="ProtNLM"/>
    </source>
</evidence>
<dbReference type="Pfam" id="PF07653">
    <property type="entry name" value="SH3_2"/>
    <property type="match status" value="1"/>
</dbReference>
<feature type="domain" description="SAM" evidence="8">
    <location>
        <begin position="477"/>
        <end position="541"/>
    </location>
</feature>
<feature type="compositionally biased region" description="Low complexity" evidence="6">
    <location>
        <begin position="1077"/>
        <end position="1097"/>
    </location>
</feature>
<reference evidence="9" key="2">
    <citation type="submission" date="2025-09" db="UniProtKB">
        <authorList>
            <consortium name="Ensembl"/>
        </authorList>
    </citation>
    <scope>IDENTIFICATION</scope>
</reference>
<dbReference type="Gene3D" id="1.10.150.50">
    <property type="entry name" value="Transcription Factor, Ets-1"/>
    <property type="match status" value="2"/>
</dbReference>
<keyword evidence="1 5" id="KW-0728">SH3 domain</keyword>
<dbReference type="AlphaFoldDB" id="A0A8C4Z3Y2"/>
<dbReference type="GeneTree" id="ENSGT00940000158025"/>
<dbReference type="InterPro" id="IPR036770">
    <property type="entry name" value="Ankyrin_rpt-contain_sf"/>
</dbReference>
<feature type="repeat" description="ANK" evidence="4">
    <location>
        <begin position="48"/>
        <end position="80"/>
    </location>
</feature>
<evidence type="ECO:0000256" key="1">
    <source>
        <dbReference type="ARBA" id="ARBA00022443"/>
    </source>
</evidence>